<dbReference type="Proteomes" id="UP000276834">
    <property type="component" value="Unassembled WGS sequence"/>
</dbReference>
<evidence type="ECO:0000256" key="1">
    <source>
        <dbReference type="SAM" id="MobiDB-lite"/>
    </source>
</evidence>
<sequence length="62" mass="7321">MKPHYRTLYIQEYYSGRNRVTRAIVPTPPPDNFPELAPYARTDYSSEGKRETFSRSTGEHER</sequence>
<reference evidence="2 3" key="1">
    <citation type="journal article" date="2018" name="Proc. R. Soc. B">
        <title>A non-coding region near Follistatin controls head colour polymorphism in the Gouldian finch.</title>
        <authorList>
            <person name="Toomey M.B."/>
            <person name="Marques C.I."/>
            <person name="Andrade P."/>
            <person name="Araujo P.M."/>
            <person name="Sabatino S."/>
            <person name="Gazda M.A."/>
            <person name="Afonso S."/>
            <person name="Lopes R.J."/>
            <person name="Corbo J.C."/>
            <person name="Carneiro M."/>
        </authorList>
    </citation>
    <scope>NUCLEOTIDE SEQUENCE [LARGE SCALE GENOMIC DNA]</scope>
    <source>
        <strain evidence="2">Red01</strain>
        <tissue evidence="2">Muscle</tissue>
    </source>
</reference>
<protein>
    <submittedName>
        <fullName evidence="2">Uncharacterized protein</fullName>
    </submittedName>
</protein>
<name>A0A3L8SXE7_CHLGU</name>
<gene>
    <name evidence="2" type="ORF">DV515_00002187</name>
</gene>
<organism evidence="2 3">
    <name type="scientific">Chloebia gouldiae</name>
    <name type="common">Gouldian finch</name>
    <name type="synonym">Erythrura gouldiae</name>
    <dbReference type="NCBI Taxonomy" id="44316"/>
    <lineage>
        <taxon>Eukaryota</taxon>
        <taxon>Metazoa</taxon>
        <taxon>Chordata</taxon>
        <taxon>Craniata</taxon>
        <taxon>Vertebrata</taxon>
        <taxon>Euteleostomi</taxon>
        <taxon>Archelosauria</taxon>
        <taxon>Archosauria</taxon>
        <taxon>Dinosauria</taxon>
        <taxon>Saurischia</taxon>
        <taxon>Theropoda</taxon>
        <taxon>Coelurosauria</taxon>
        <taxon>Aves</taxon>
        <taxon>Neognathae</taxon>
        <taxon>Neoaves</taxon>
        <taxon>Telluraves</taxon>
        <taxon>Australaves</taxon>
        <taxon>Passeriformes</taxon>
        <taxon>Passeroidea</taxon>
        <taxon>Passeridae</taxon>
        <taxon>Chloebia</taxon>
    </lineage>
</organism>
<dbReference type="EMBL" id="QUSF01000004">
    <property type="protein sequence ID" value="RLW10438.1"/>
    <property type="molecule type" value="Genomic_DNA"/>
</dbReference>
<comment type="caution">
    <text evidence="2">The sequence shown here is derived from an EMBL/GenBank/DDBJ whole genome shotgun (WGS) entry which is preliminary data.</text>
</comment>
<dbReference type="AlphaFoldDB" id="A0A3L8SXE7"/>
<keyword evidence="3" id="KW-1185">Reference proteome</keyword>
<feature type="compositionally biased region" description="Basic and acidic residues" evidence="1">
    <location>
        <begin position="44"/>
        <end position="62"/>
    </location>
</feature>
<accession>A0A3L8SXE7</accession>
<feature type="region of interest" description="Disordered" evidence="1">
    <location>
        <begin position="27"/>
        <end position="62"/>
    </location>
</feature>
<evidence type="ECO:0000313" key="2">
    <source>
        <dbReference type="EMBL" id="RLW10438.1"/>
    </source>
</evidence>
<proteinExistence type="predicted"/>
<evidence type="ECO:0000313" key="3">
    <source>
        <dbReference type="Proteomes" id="UP000276834"/>
    </source>
</evidence>